<evidence type="ECO:0000313" key="3">
    <source>
        <dbReference type="Proteomes" id="UP000314294"/>
    </source>
</evidence>
<dbReference type="Proteomes" id="UP000314294">
    <property type="component" value="Unassembled WGS sequence"/>
</dbReference>
<dbReference type="EMBL" id="SRLO01000011">
    <property type="protein sequence ID" value="TNN87330.1"/>
    <property type="molecule type" value="Genomic_DNA"/>
</dbReference>
<sequence>MITYRTMSRDFFSPAHMTDTTCDSDFLNLQQLQHLVTLEVLDSFYIPDPDLRPAGTDQSQSTSQHQLTQGATLLPLRLTNHLGNGPGGGVSCHWAVDEQSEEFTQHVNSLQKMSMPTNKMSL</sequence>
<evidence type="ECO:0000313" key="2">
    <source>
        <dbReference type="EMBL" id="TNN87330.1"/>
    </source>
</evidence>
<gene>
    <name evidence="2" type="ORF">EYF80_002531</name>
</gene>
<keyword evidence="3" id="KW-1185">Reference proteome</keyword>
<organism evidence="2 3">
    <name type="scientific">Liparis tanakae</name>
    <name type="common">Tanaka's snailfish</name>
    <dbReference type="NCBI Taxonomy" id="230148"/>
    <lineage>
        <taxon>Eukaryota</taxon>
        <taxon>Metazoa</taxon>
        <taxon>Chordata</taxon>
        <taxon>Craniata</taxon>
        <taxon>Vertebrata</taxon>
        <taxon>Euteleostomi</taxon>
        <taxon>Actinopterygii</taxon>
        <taxon>Neopterygii</taxon>
        <taxon>Teleostei</taxon>
        <taxon>Neoteleostei</taxon>
        <taxon>Acanthomorphata</taxon>
        <taxon>Eupercaria</taxon>
        <taxon>Perciformes</taxon>
        <taxon>Cottioidei</taxon>
        <taxon>Cottales</taxon>
        <taxon>Liparidae</taxon>
        <taxon>Liparis</taxon>
    </lineage>
</organism>
<protein>
    <submittedName>
        <fullName evidence="2">Uncharacterized protein</fullName>
    </submittedName>
</protein>
<feature type="region of interest" description="Disordered" evidence="1">
    <location>
        <begin position="49"/>
        <end position="70"/>
    </location>
</feature>
<dbReference type="OrthoDB" id="3219396at2759"/>
<proteinExistence type="predicted"/>
<accession>A0A4Z2JB44</accession>
<name>A0A4Z2JB44_9TELE</name>
<dbReference type="AlphaFoldDB" id="A0A4Z2JB44"/>
<reference evidence="2 3" key="1">
    <citation type="submission" date="2019-03" db="EMBL/GenBank/DDBJ databases">
        <title>First draft genome of Liparis tanakae, snailfish: a comprehensive survey of snailfish specific genes.</title>
        <authorList>
            <person name="Kim W."/>
            <person name="Song I."/>
            <person name="Jeong J.-H."/>
            <person name="Kim D."/>
            <person name="Kim S."/>
            <person name="Ryu S."/>
            <person name="Song J.Y."/>
            <person name="Lee S.K."/>
        </authorList>
    </citation>
    <scope>NUCLEOTIDE SEQUENCE [LARGE SCALE GENOMIC DNA]</scope>
    <source>
        <tissue evidence="2">Muscle</tissue>
    </source>
</reference>
<comment type="caution">
    <text evidence="2">The sequence shown here is derived from an EMBL/GenBank/DDBJ whole genome shotgun (WGS) entry which is preliminary data.</text>
</comment>
<evidence type="ECO:0000256" key="1">
    <source>
        <dbReference type="SAM" id="MobiDB-lite"/>
    </source>
</evidence>
<feature type="compositionally biased region" description="Low complexity" evidence="1">
    <location>
        <begin position="56"/>
        <end position="69"/>
    </location>
</feature>